<feature type="compositionally biased region" description="Low complexity" evidence="1">
    <location>
        <begin position="63"/>
        <end position="101"/>
    </location>
</feature>
<dbReference type="AlphaFoldDB" id="A0A5P2B2R5"/>
<organism evidence="2 3">
    <name type="scientific">Streptomyces venezuelae</name>
    <dbReference type="NCBI Taxonomy" id="54571"/>
    <lineage>
        <taxon>Bacteria</taxon>
        <taxon>Bacillati</taxon>
        <taxon>Actinomycetota</taxon>
        <taxon>Actinomycetes</taxon>
        <taxon>Kitasatosporales</taxon>
        <taxon>Streptomycetaceae</taxon>
        <taxon>Streptomyces</taxon>
    </lineage>
</organism>
<protein>
    <submittedName>
        <fullName evidence="2">Uncharacterized protein</fullName>
    </submittedName>
</protein>
<dbReference type="EMBL" id="CP029194">
    <property type="protein sequence ID" value="QES24250.1"/>
    <property type="molecule type" value="Genomic_DNA"/>
</dbReference>
<accession>A0A5P2B2R5</accession>
<sequence>MHDGLRDEEVEPGDGGGDDGLDEEGSGVPGRGRESAAWGDRATRKPGWKTSSTGGLRRPVPRVPSRSMLWPGGRSRGATRSGSRPRRSSASVSSRTRGSATPSMGPTASLRAAVRPAGVGRVQRRATVRRRR</sequence>
<evidence type="ECO:0000313" key="3">
    <source>
        <dbReference type="Proteomes" id="UP000324106"/>
    </source>
</evidence>
<feature type="region of interest" description="Disordered" evidence="1">
    <location>
        <begin position="1"/>
        <end position="132"/>
    </location>
</feature>
<evidence type="ECO:0000256" key="1">
    <source>
        <dbReference type="SAM" id="MobiDB-lite"/>
    </source>
</evidence>
<name>A0A5P2B2R5_STRVZ</name>
<feature type="compositionally biased region" description="Acidic residues" evidence="1">
    <location>
        <begin position="8"/>
        <end position="25"/>
    </location>
</feature>
<evidence type="ECO:0000313" key="2">
    <source>
        <dbReference type="EMBL" id="QES24250.1"/>
    </source>
</evidence>
<gene>
    <name evidence="2" type="ORF">DEJ46_38430</name>
</gene>
<reference evidence="2 3" key="1">
    <citation type="submission" date="2018-05" db="EMBL/GenBank/DDBJ databases">
        <title>Streptomyces venezuelae.</title>
        <authorList>
            <person name="Kim W."/>
            <person name="Lee N."/>
            <person name="Cho B.-K."/>
        </authorList>
    </citation>
    <scope>NUCLEOTIDE SEQUENCE [LARGE SCALE GENOMIC DNA]</scope>
    <source>
        <strain evidence="2 3">ATCC 15068</strain>
    </source>
</reference>
<dbReference type="Proteomes" id="UP000324106">
    <property type="component" value="Chromosome"/>
</dbReference>
<feature type="compositionally biased region" description="Basic residues" evidence="1">
    <location>
        <begin position="122"/>
        <end position="132"/>
    </location>
</feature>
<proteinExistence type="predicted"/>